<comment type="similarity">
    <text evidence="2 8">Belongs to the PHP hydrolase family. HisK subfamily.</text>
</comment>
<gene>
    <name evidence="10" type="ORF">J2Z43_002102</name>
</gene>
<dbReference type="NCBIfam" id="TIGR01856">
    <property type="entry name" value="hisJ_fam"/>
    <property type="match status" value="1"/>
</dbReference>
<dbReference type="InterPro" id="IPR004013">
    <property type="entry name" value="PHP_dom"/>
</dbReference>
<reference evidence="10 11" key="1">
    <citation type="submission" date="2021-03" db="EMBL/GenBank/DDBJ databases">
        <title>Genomic Encyclopedia of Type Strains, Phase IV (KMG-IV): sequencing the most valuable type-strain genomes for metagenomic binning, comparative biology and taxonomic classification.</title>
        <authorList>
            <person name="Goeker M."/>
        </authorList>
    </citation>
    <scope>NUCLEOTIDE SEQUENCE [LARGE SCALE GENOMIC DNA]</scope>
    <source>
        <strain evidence="10 11">DSM 1289</strain>
    </source>
</reference>
<dbReference type="Gene3D" id="3.20.20.140">
    <property type="entry name" value="Metal-dependent hydrolases"/>
    <property type="match status" value="1"/>
</dbReference>
<organism evidence="10 11">
    <name type="scientific">Metaclostridioides mangenotii</name>
    <dbReference type="NCBI Taxonomy" id="1540"/>
    <lineage>
        <taxon>Bacteria</taxon>
        <taxon>Bacillati</taxon>
        <taxon>Bacillota</taxon>
        <taxon>Clostridia</taxon>
        <taxon>Peptostreptococcales</taxon>
        <taxon>Peptostreptococcaceae</taxon>
        <taxon>Metaclostridioides</taxon>
    </lineage>
</organism>
<evidence type="ECO:0000256" key="7">
    <source>
        <dbReference type="ARBA" id="ARBA00049158"/>
    </source>
</evidence>
<evidence type="ECO:0000259" key="9">
    <source>
        <dbReference type="SMART" id="SM00481"/>
    </source>
</evidence>
<name>A0ABS4ECL8_9FIRM</name>
<evidence type="ECO:0000256" key="4">
    <source>
        <dbReference type="ARBA" id="ARBA00022605"/>
    </source>
</evidence>
<comment type="catalytic activity">
    <reaction evidence="7 8">
        <text>L-histidinol phosphate + H2O = L-histidinol + phosphate</text>
        <dbReference type="Rhea" id="RHEA:14465"/>
        <dbReference type="ChEBI" id="CHEBI:15377"/>
        <dbReference type="ChEBI" id="CHEBI:43474"/>
        <dbReference type="ChEBI" id="CHEBI:57699"/>
        <dbReference type="ChEBI" id="CHEBI:57980"/>
        <dbReference type="EC" id="3.1.3.15"/>
    </reaction>
</comment>
<dbReference type="SUPFAM" id="SSF89550">
    <property type="entry name" value="PHP domain-like"/>
    <property type="match status" value="1"/>
</dbReference>
<dbReference type="InterPro" id="IPR003141">
    <property type="entry name" value="Pol/His_phosphatase_N"/>
</dbReference>
<dbReference type="SMART" id="SM00481">
    <property type="entry name" value="POLIIIAc"/>
    <property type="match status" value="1"/>
</dbReference>
<dbReference type="EMBL" id="JAGGJX010000004">
    <property type="protein sequence ID" value="MBP1855704.1"/>
    <property type="molecule type" value="Genomic_DNA"/>
</dbReference>
<evidence type="ECO:0000256" key="8">
    <source>
        <dbReference type="RuleBase" id="RU366003"/>
    </source>
</evidence>
<evidence type="ECO:0000256" key="2">
    <source>
        <dbReference type="ARBA" id="ARBA00009152"/>
    </source>
</evidence>
<keyword evidence="4 8" id="KW-0028">Amino-acid biosynthesis</keyword>
<dbReference type="Pfam" id="PF02811">
    <property type="entry name" value="PHP"/>
    <property type="match status" value="1"/>
</dbReference>
<evidence type="ECO:0000256" key="5">
    <source>
        <dbReference type="ARBA" id="ARBA00022801"/>
    </source>
</evidence>
<dbReference type="GO" id="GO:0004401">
    <property type="term" value="F:histidinol-phosphatase activity"/>
    <property type="evidence" value="ECO:0007669"/>
    <property type="project" value="UniProtKB-EC"/>
</dbReference>
<dbReference type="PANTHER" id="PTHR21039:SF0">
    <property type="entry name" value="HISTIDINOL-PHOSPHATASE"/>
    <property type="match status" value="1"/>
</dbReference>
<evidence type="ECO:0000313" key="10">
    <source>
        <dbReference type="EMBL" id="MBP1855704.1"/>
    </source>
</evidence>
<dbReference type="Proteomes" id="UP000767291">
    <property type="component" value="Unassembled WGS sequence"/>
</dbReference>
<evidence type="ECO:0000313" key="11">
    <source>
        <dbReference type="Proteomes" id="UP000767291"/>
    </source>
</evidence>
<feature type="domain" description="Polymerase/histidinol phosphatase N-terminal" evidence="9">
    <location>
        <begin position="4"/>
        <end position="82"/>
    </location>
</feature>
<protein>
    <recommendedName>
        <fullName evidence="3 8">Histidinol-phosphatase</fullName>
        <shortName evidence="8">HolPase</shortName>
        <ecNumber evidence="3 8">3.1.3.15</ecNumber>
    </recommendedName>
</protein>
<dbReference type="PANTHER" id="PTHR21039">
    <property type="entry name" value="HISTIDINOL PHOSPHATASE-RELATED"/>
    <property type="match status" value="1"/>
</dbReference>
<dbReference type="InterPro" id="IPR010140">
    <property type="entry name" value="Histidinol_P_phosphatase_HisJ"/>
</dbReference>
<proteinExistence type="inferred from homology"/>
<dbReference type="EC" id="3.1.3.15" evidence="3 8"/>
<keyword evidence="11" id="KW-1185">Reference proteome</keyword>
<evidence type="ECO:0000256" key="3">
    <source>
        <dbReference type="ARBA" id="ARBA00013085"/>
    </source>
</evidence>
<evidence type="ECO:0000256" key="6">
    <source>
        <dbReference type="ARBA" id="ARBA00023102"/>
    </source>
</evidence>
<accession>A0ABS4ECL8</accession>
<comment type="pathway">
    <text evidence="1 8">Amino-acid biosynthesis; L-histidine biosynthesis; L-histidine from 5-phospho-alpha-D-ribose 1-diphosphate: step 8/9.</text>
</comment>
<dbReference type="RefSeq" id="WP_209457113.1">
    <property type="nucleotide sequence ID" value="NZ_BAAACS010000004.1"/>
</dbReference>
<keyword evidence="6 8" id="KW-0368">Histidine biosynthesis</keyword>
<keyword evidence="5 8" id="KW-0378">Hydrolase</keyword>
<evidence type="ECO:0000256" key="1">
    <source>
        <dbReference type="ARBA" id="ARBA00004970"/>
    </source>
</evidence>
<sequence length="279" mass="33178">MNKADSHVHTRFSNDGRDHIYKMIERAIDLGVKYLTLTDHLEYNKDKFSLDFNNYINKIIECKEKYKNKINLFTGVEVGYQRVVKEEIDVIINSYPFDYVLCSTHTIDNKHVSRDEYFENLTQLESYTKYYESIVSTVREYNNFDIYGHLDYVRRYGQYRKSKYVYDDYKNILDEVLKEILSAGKGIEINTSGYRYKVDSTHPSIEVLKRYKELGGELITIGSDAHRSEDICRDFDKVYEILNYIGYKYTCIYEDRKPKFLKIAEKFINVGEETIKHIV</sequence>
<comment type="caution">
    <text evidence="10">The sequence shown here is derived from an EMBL/GenBank/DDBJ whole genome shotgun (WGS) entry which is preliminary data.</text>
</comment>
<dbReference type="InterPro" id="IPR016195">
    <property type="entry name" value="Pol/histidinol_Pase-like"/>
</dbReference>